<comment type="caution">
    <text evidence="2">The sequence shown here is derived from an EMBL/GenBank/DDBJ whole genome shotgun (WGS) entry which is preliminary data.</text>
</comment>
<dbReference type="GO" id="GO:0016874">
    <property type="term" value="F:ligase activity"/>
    <property type="evidence" value="ECO:0007669"/>
    <property type="project" value="UniProtKB-KW"/>
</dbReference>
<feature type="non-terminal residue" evidence="2">
    <location>
        <position position="123"/>
    </location>
</feature>
<protein>
    <submittedName>
        <fullName evidence="2">Phenylalanine-tRNA ligase beta subunit</fullName>
    </submittedName>
</protein>
<dbReference type="Gene3D" id="3.30.930.10">
    <property type="entry name" value="Bira Bifunctional Protein, Domain 2"/>
    <property type="match status" value="1"/>
</dbReference>
<dbReference type="SUPFAM" id="SSF55681">
    <property type="entry name" value="Class II aaRS and biotin synthetases"/>
    <property type="match status" value="1"/>
</dbReference>
<reference evidence="2" key="1">
    <citation type="submission" date="2013-12" db="EMBL/GenBank/DDBJ databases">
        <title>A Varibaculum cambriense genome reconstructed from a premature infant gut community with otherwise low bacterial novelty that shifts toward anaerobic metabolism during the third week of life.</title>
        <authorList>
            <person name="Brown C.T."/>
            <person name="Sharon I."/>
            <person name="Thomas B.C."/>
            <person name="Castelle C.J."/>
            <person name="Morowitz M.J."/>
            <person name="Banfield J.F."/>
        </authorList>
    </citation>
    <scope>NUCLEOTIDE SEQUENCE</scope>
</reference>
<dbReference type="InterPro" id="IPR045864">
    <property type="entry name" value="aa-tRNA-synth_II/BPL/LPL"/>
</dbReference>
<evidence type="ECO:0000259" key="1">
    <source>
        <dbReference type="Pfam" id="PF17759"/>
    </source>
</evidence>
<gene>
    <name evidence="2" type="ORF">Q604_UNBC03171G0001</name>
</gene>
<dbReference type="InterPro" id="IPR041616">
    <property type="entry name" value="PheRS_beta_core"/>
</dbReference>
<dbReference type="EMBL" id="AZMM01003171">
    <property type="protein sequence ID" value="ETJ42849.1"/>
    <property type="molecule type" value="Genomic_DNA"/>
</dbReference>
<name>W1YNV5_9ZZZZ</name>
<organism evidence="2">
    <name type="scientific">human gut metagenome</name>
    <dbReference type="NCBI Taxonomy" id="408170"/>
    <lineage>
        <taxon>unclassified sequences</taxon>
        <taxon>metagenomes</taxon>
        <taxon>organismal metagenomes</taxon>
    </lineage>
</organism>
<proteinExistence type="predicted"/>
<dbReference type="AlphaFoldDB" id="W1YNV5"/>
<keyword evidence="2" id="KW-0436">Ligase</keyword>
<feature type="non-terminal residue" evidence="2">
    <location>
        <position position="1"/>
    </location>
</feature>
<feature type="domain" description="Phenylalanyl tRNA synthetase beta chain core" evidence="1">
    <location>
        <begin position="2"/>
        <end position="123"/>
    </location>
</feature>
<evidence type="ECO:0000313" key="2">
    <source>
        <dbReference type="EMBL" id="ETJ42849.1"/>
    </source>
</evidence>
<accession>W1YNV5</accession>
<dbReference type="Pfam" id="PF17759">
    <property type="entry name" value="tRNA_synthFbeta"/>
    <property type="match status" value="1"/>
</dbReference>
<sequence length="123" mass="13891">AKLGMTQIITFSFMHKDGLSNMMLPEGDSRYTAIPILNPISEEFPYMRTTLVPAVIEAAKRNIAQQNKDLWLFETANVYEPKDLPLTEVPHERPMACGILMGKANQAGWNQAERTTDFYDVKG</sequence>